<feature type="domain" description="Helitron helicase-like" evidence="1">
    <location>
        <begin position="267"/>
        <end position="426"/>
    </location>
</feature>
<reference evidence="2" key="2">
    <citation type="submission" date="2022-03" db="EMBL/GenBank/DDBJ databases">
        <title>Draft title - Genomic analysis of global carrot germplasm unveils the trajectory of domestication and the origin of high carotenoid orange carrot.</title>
        <authorList>
            <person name="Iorizzo M."/>
            <person name="Ellison S."/>
            <person name="Senalik D."/>
            <person name="Macko-Podgorni A."/>
            <person name="Grzebelus D."/>
            <person name="Bostan H."/>
            <person name="Rolling W."/>
            <person name="Curaba J."/>
            <person name="Simon P."/>
        </authorList>
    </citation>
    <scope>NUCLEOTIDE SEQUENCE</scope>
    <source>
        <tissue evidence="2">Leaf</tissue>
    </source>
</reference>
<reference evidence="2" key="1">
    <citation type="journal article" date="2016" name="Nat. Genet.">
        <title>A high-quality carrot genome assembly provides new insights into carotenoid accumulation and asterid genome evolution.</title>
        <authorList>
            <person name="Iorizzo M."/>
            <person name="Ellison S."/>
            <person name="Senalik D."/>
            <person name="Zeng P."/>
            <person name="Satapoomin P."/>
            <person name="Huang J."/>
            <person name="Bowman M."/>
            <person name="Iovene M."/>
            <person name="Sanseverino W."/>
            <person name="Cavagnaro P."/>
            <person name="Yildiz M."/>
            <person name="Macko-Podgorni A."/>
            <person name="Moranska E."/>
            <person name="Grzebelus E."/>
            <person name="Grzebelus D."/>
            <person name="Ashrafi H."/>
            <person name="Zheng Z."/>
            <person name="Cheng S."/>
            <person name="Spooner D."/>
            <person name="Van Deynze A."/>
            <person name="Simon P."/>
        </authorList>
    </citation>
    <scope>NUCLEOTIDE SEQUENCE</scope>
    <source>
        <tissue evidence="2">Leaf</tissue>
    </source>
</reference>
<gene>
    <name evidence="2" type="ORF">DCAR_0935071</name>
</gene>
<dbReference type="PANTHER" id="PTHR45786">
    <property type="entry name" value="DNA BINDING PROTEIN-LIKE"/>
    <property type="match status" value="1"/>
</dbReference>
<dbReference type="InterPro" id="IPR025476">
    <property type="entry name" value="Helitron_helicase-like"/>
</dbReference>
<dbReference type="EMBL" id="CP093351">
    <property type="protein sequence ID" value="WOH15530.1"/>
    <property type="molecule type" value="Genomic_DNA"/>
</dbReference>
<dbReference type="Pfam" id="PF14214">
    <property type="entry name" value="Helitron_like_N"/>
    <property type="match status" value="1"/>
</dbReference>
<accession>A0AAF1BDL9</accession>
<evidence type="ECO:0000313" key="2">
    <source>
        <dbReference type="EMBL" id="WOH15530.1"/>
    </source>
</evidence>
<sequence length="442" mass="50606">MQCVCYNYSIVGSNSGLGKSSRKPLGDLIKWLFQHTLMMVSLAFSKGLQHPNLRFILTFKGLFKYNICCGNGKIKLPPAPRTPSYLWQLYNDPLKGPHFHRNTRVYNSMFAFTSTGGNVDSSINKGGSPYVYKLNGQNHHLFGTLIPDEGKDPKFCQLYIYDTANEVQNRLRWVEVDRSDEIDEEIVSGLIVMLDEKNELTDESRDVIVEDIKTGLQRITNIHPKLMALQYPLLFPGGEDGFHLGLKYESTEEQRGKTRESITLKDYYAYRLQVRHNEGLLGGRLFQQYIVDAFSTIEQARLWWYRTHQTTLRSELYSHICDSVRSGDSDKSNLGKSFILPAGYVGSKRYMQQNFQDALAVCRHIGHPDIFLTMTSNPMWPEVIEMMKLIPFGTPVDNPDIIARVFKLKLTQLLNDIRQEGFFGKCIGGTIFPADFSFKVYL</sequence>
<dbReference type="PANTHER" id="PTHR45786:SF74">
    <property type="entry name" value="ATP-DEPENDENT DNA HELICASE"/>
    <property type="match status" value="1"/>
</dbReference>
<organism evidence="2 3">
    <name type="scientific">Daucus carota subsp. sativus</name>
    <name type="common">Carrot</name>
    <dbReference type="NCBI Taxonomy" id="79200"/>
    <lineage>
        <taxon>Eukaryota</taxon>
        <taxon>Viridiplantae</taxon>
        <taxon>Streptophyta</taxon>
        <taxon>Embryophyta</taxon>
        <taxon>Tracheophyta</taxon>
        <taxon>Spermatophyta</taxon>
        <taxon>Magnoliopsida</taxon>
        <taxon>eudicotyledons</taxon>
        <taxon>Gunneridae</taxon>
        <taxon>Pentapetalae</taxon>
        <taxon>asterids</taxon>
        <taxon>campanulids</taxon>
        <taxon>Apiales</taxon>
        <taxon>Apiaceae</taxon>
        <taxon>Apioideae</taxon>
        <taxon>Scandiceae</taxon>
        <taxon>Daucinae</taxon>
        <taxon>Daucus</taxon>
        <taxon>Daucus sect. Daucus</taxon>
    </lineage>
</organism>
<evidence type="ECO:0000259" key="1">
    <source>
        <dbReference type="Pfam" id="PF14214"/>
    </source>
</evidence>
<proteinExistence type="predicted"/>
<name>A0AAF1BDL9_DAUCS</name>
<dbReference type="Proteomes" id="UP000077755">
    <property type="component" value="Chromosome 9"/>
</dbReference>
<dbReference type="AlphaFoldDB" id="A0AAF1BDL9"/>
<evidence type="ECO:0000313" key="3">
    <source>
        <dbReference type="Proteomes" id="UP000077755"/>
    </source>
</evidence>
<protein>
    <recommendedName>
        <fullName evidence="1">Helitron helicase-like domain-containing protein</fullName>
    </recommendedName>
</protein>
<keyword evidence="3" id="KW-1185">Reference proteome</keyword>